<gene>
    <name evidence="3" type="ORF">A3G56_00270</name>
</gene>
<dbReference type="FunFam" id="3.40.50.720:FF:000084">
    <property type="entry name" value="Short-chain dehydrogenase reductase"/>
    <property type="match status" value="1"/>
</dbReference>
<dbReference type="EMBL" id="MFFX01000043">
    <property type="protein sequence ID" value="OGF18668.1"/>
    <property type="molecule type" value="Genomic_DNA"/>
</dbReference>
<dbReference type="InterPro" id="IPR020904">
    <property type="entry name" value="Sc_DH/Rdtase_CS"/>
</dbReference>
<evidence type="ECO:0000313" key="4">
    <source>
        <dbReference type="Proteomes" id="UP000178682"/>
    </source>
</evidence>
<sequence>MMLKNKAAIVTGAGQGIGKGIALALAKEGCKVTASDINENNAKTTAAEIAKAGGKSLAVRCDVSKKKEVDNLVTKALAEFGKLDILVNNAGIFPFKPFLEMAEADWDKVLDVNLKSIFLCSQAAAKAMPGGGKIISISSIASFVGFEGLTHYCASKGGINALVRAMALELAPKKINVNAVAPGAIDTPGGSAFSDEEMRKKTVAAIPWSRMGQPQDIASAVVFLASDQADYITGQTIIVDGGWTLR</sequence>
<dbReference type="AlphaFoldDB" id="A0A1F5RW94"/>
<name>A0A1F5RW94_9BACT</name>
<keyword evidence="2" id="KW-0560">Oxidoreductase</keyword>
<dbReference type="GO" id="GO:0006633">
    <property type="term" value="P:fatty acid biosynthetic process"/>
    <property type="evidence" value="ECO:0007669"/>
    <property type="project" value="TreeGrafter"/>
</dbReference>
<dbReference type="InterPro" id="IPR002347">
    <property type="entry name" value="SDR_fam"/>
</dbReference>
<dbReference type="PANTHER" id="PTHR42760">
    <property type="entry name" value="SHORT-CHAIN DEHYDROGENASES/REDUCTASES FAMILY MEMBER"/>
    <property type="match status" value="1"/>
</dbReference>
<dbReference type="PROSITE" id="PS00061">
    <property type="entry name" value="ADH_SHORT"/>
    <property type="match status" value="1"/>
</dbReference>
<dbReference type="PANTHER" id="PTHR42760:SF133">
    <property type="entry name" value="3-OXOACYL-[ACYL-CARRIER-PROTEIN] REDUCTASE"/>
    <property type="match status" value="1"/>
</dbReference>
<dbReference type="Proteomes" id="UP000178682">
    <property type="component" value="Unassembled WGS sequence"/>
</dbReference>
<evidence type="ECO:0008006" key="5">
    <source>
        <dbReference type="Google" id="ProtNLM"/>
    </source>
</evidence>
<dbReference type="Pfam" id="PF13561">
    <property type="entry name" value="adh_short_C2"/>
    <property type="match status" value="1"/>
</dbReference>
<organism evidence="3 4">
    <name type="scientific">Candidatus Falkowbacteria bacterium RIFCSPLOWO2_12_FULL_45_10</name>
    <dbReference type="NCBI Taxonomy" id="1797990"/>
    <lineage>
        <taxon>Bacteria</taxon>
        <taxon>Candidatus Falkowiibacteriota</taxon>
    </lineage>
</organism>
<comment type="caution">
    <text evidence="3">The sequence shown here is derived from an EMBL/GenBank/DDBJ whole genome shotgun (WGS) entry which is preliminary data.</text>
</comment>
<dbReference type="PRINTS" id="PR00081">
    <property type="entry name" value="GDHRDH"/>
</dbReference>
<dbReference type="PRINTS" id="PR00080">
    <property type="entry name" value="SDRFAMILY"/>
</dbReference>
<evidence type="ECO:0000256" key="2">
    <source>
        <dbReference type="ARBA" id="ARBA00023002"/>
    </source>
</evidence>
<comment type="similarity">
    <text evidence="1">Belongs to the short-chain dehydrogenases/reductases (SDR) family.</text>
</comment>
<evidence type="ECO:0000256" key="1">
    <source>
        <dbReference type="ARBA" id="ARBA00006484"/>
    </source>
</evidence>
<dbReference type="NCBIfam" id="NF009466">
    <property type="entry name" value="PRK12826.1-2"/>
    <property type="match status" value="1"/>
</dbReference>
<dbReference type="GO" id="GO:0048038">
    <property type="term" value="F:quinone binding"/>
    <property type="evidence" value="ECO:0007669"/>
    <property type="project" value="TreeGrafter"/>
</dbReference>
<reference evidence="3 4" key="1">
    <citation type="journal article" date="2016" name="Nat. Commun.">
        <title>Thousands of microbial genomes shed light on interconnected biogeochemical processes in an aquifer system.</title>
        <authorList>
            <person name="Anantharaman K."/>
            <person name="Brown C.T."/>
            <person name="Hug L.A."/>
            <person name="Sharon I."/>
            <person name="Castelle C.J."/>
            <person name="Probst A.J."/>
            <person name="Thomas B.C."/>
            <person name="Singh A."/>
            <person name="Wilkins M.J."/>
            <person name="Karaoz U."/>
            <person name="Brodie E.L."/>
            <person name="Williams K.H."/>
            <person name="Hubbard S.S."/>
            <person name="Banfield J.F."/>
        </authorList>
    </citation>
    <scope>NUCLEOTIDE SEQUENCE [LARGE SCALE GENOMIC DNA]</scope>
</reference>
<dbReference type="NCBIfam" id="NF005559">
    <property type="entry name" value="PRK07231.1"/>
    <property type="match status" value="1"/>
</dbReference>
<dbReference type="InterPro" id="IPR036291">
    <property type="entry name" value="NAD(P)-bd_dom_sf"/>
</dbReference>
<accession>A0A1F5RW94</accession>
<dbReference type="Gene3D" id="3.40.50.720">
    <property type="entry name" value="NAD(P)-binding Rossmann-like Domain"/>
    <property type="match status" value="1"/>
</dbReference>
<protein>
    <recommendedName>
        <fullName evidence="5">Short-chain dehydrogenase</fullName>
    </recommendedName>
</protein>
<dbReference type="SUPFAM" id="SSF51735">
    <property type="entry name" value="NAD(P)-binding Rossmann-fold domains"/>
    <property type="match status" value="1"/>
</dbReference>
<proteinExistence type="inferred from homology"/>
<evidence type="ECO:0000313" key="3">
    <source>
        <dbReference type="EMBL" id="OGF18668.1"/>
    </source>
</evidence>
<dbReference type="GO" id="GO:0016616">
    <property type="term" value="F:oxidoreductase activity, acting on the CH-OH group of donors, NAD or NADP as acceptor"/>
    <property type="evidence" value="ECO:0007669"/>
    <property type="project" value="TreeGrafter"/>
</dbReference>